<dbReference type="PANTHER" id="PTHR10642">
    <property type="entry name" value="RIBONUCLEASE H1"/>
    <property type="match status" value="1"/>
</dbReference>
<evidence type="ECO:0000259" key="9">
    <source>
        <dbReference type="PROSITE" id="PS50879"/>
    </source>
</evidence>
<keyword evidence="4" id="KW-0540">Nuclease</keyword>
<proteinExistence type="inferred from homology"/>
<evidence type="ECO:0000256" key="4">
    <source>
        <dbReference type="ARBA" id="ARBA00022722"/>
    </source>
</evidence>
<keyword evidence="7" id="KW-0378">Hydrolase</keyword>
<evidence type="ECO:0000256" key="7">
    <source>
        <dbReference type="ARBA" id="ARBA00022801"/>
    </source>
</evidence>
<evidence type="ECO:0000313" key="11">
    <source>
        <dbReference type="Proteomes" id="UP001341245"/>
    </source>
</evidence>
<organism evidence="10 11">
    <name type="scientific">Aureobasidium pullulans</name>
    <name type="common">Black yeast</name>
    <name type="synonym">Pullularia pullulans</name>
    <dbReference type="NCBI Taxonomy" id="5580"/>
    <lineage>
        <taxon>Eukaryota</taxon>
        <taxon>Fungi</taxon>
        <taxon>Dikarya</taxon>
        <taxon>Ascomycota</taxon>
        <taxon>Pezizomycotina</taxon>
        <taxon>Dothideomycetes</taxon>
        <taxon>Dothideomycetidae</taxon>
        <taxon>Dothideales</taxon>
        <taxon>Saccotheciaceae</taxon>
        <taxon>Aureobasidium</taxon>
    </lineage>
</organism>
<accession>A0ABR0TI79</accession>
<dbReference type="InterPro" id="IPR009027">
    <property type="entry name" value="Ribosomal_bL9/RNase_H1_N"/>
</dbReference>
<feature type="compositionally biased region" description="Basic and acidic residues" evidence="8">
    <location>
        <begin position="11"/>
        <end position="20"/>
    </location>
</feature>
<evidence type="ECO:0000256" key="3">
    <source>
        <dbReference type="ARBA" id="ARBA00012180"/>
    </source>
</evidence>
<dbReference type="Gene3D" id="3.40.970.10">
    <property type="entry name" value="Ribonuclease H1, N-terminal domain"/>
    <property type="match status" value="2"/>
</dbReference>
<feature type="region of interest" description="Disordered" evidence="8">
    <location>
        <begin position="1"/>
        <end position="20"/>
    </location>
</feature>
<dbReference type="EMBL" id="JASGXD010000008">
    <property type="protein sequence ID" value="KAK6004047.1"/>
    <property type="molecule type" value="Genomic_DNA"/>
</dbReference>
<dbReference type="InterPro" id="IPR050092">
    <property type="entry name" value="RNase_H"/>
</dbReference>
<dbReference type="PROSITE" id="PS50879">
    <property type="entry name" value="RNASE_H_1"/>
    <property type="match status" value="1"/>
</dbReference>
<dbReference type="InterPro" id="IPR036397">
    <property type="entry name" value="RNaseH_sf"/>
</dbReference>
<feature type="domain" description="RNase H type-1" evidence="9">
    <location>
        <begin position="295"/>
        <end position="451"/>
    </location>
</feature>
<feature type="region of interest" description="Disordered" evidence="8">
    <location>
        <begin position="212"/>
        <end position="267"/>
    </location>
</feature>
<sequence length="465" mass="51981">MYQCRQGQTAYEKHDAEGGEEPHASITWQFRVWQSINIATKTIEPNIRIIAAASACNQDQTPQTKIHRTRAIDFVATLRSPRAQYALQTRYLSFTSLFDIFNRNMPAKFYVVKAGRKPGIYHSWDECLAQVRGFKGAAFKSFPLLDEAKAWLSGADTTTSTPSTPSIKPAKFYGVHKGHKPGVYTSWADAQKTIAEFKGAVYKSFKTREEAQSFFKNGPQPKRTSEELPQPSPPAKKQKKETEEHEDLVEYSAGEGPLPAGAEDGFDPRITLNPLTGKVEYKEPTTKWQAVNLRDDKPVIIYTDGSSLGNGAHGAVAGVGVYFGPKDKRNLSEPLSGTRQTNQRAELTAIQRALEIAPRNRPVTIYTDSNYSIKCVTEWFVKWRANGWLNASKKPVENKDLIEKILALIEQRKNMSQEINSINKVEFVWVKGHATNEGNIAADELAVAGAREAREMIANPDFEEP</sequence>
<comment type="similarity">
    <text evidence="2">Belongs to the RNase H family.</text>
</comment>
<dbReference type="EC" id="3.1.26.4" evidence="3"/>
<keyword evidence="6" id="KW-0255">Endonuclease</keyword>
<keyword evidence="5" id="KW-0479">Metal-binding</keyword>
<dbReference type="Pfam" id="PF01693">
    <property type="entry name" value="Cauli_VI"/>
    <property type="match status" value="2"/>
</dbReference>
<dbReference type="InterPro" id="IPR002156">
    <property type="entry name" value="RNaseH_domain"/>
</dbReference>
<dbReference type="SUPFAM" id="SSF53098">
    <property type="entry name" value="Ribonuclease H-like"/>
    <property type="match status" value="1"/>
</dbReference>
<comment type="caution">
    <text evidence="10">The sequence shown here is derived from an EMBL/GenBank/DDBJ whole genome shotgun (WGS) entry which is preliminary data.</text>
</comment>
<evidence type="ECO:0000256" key="8">
    <source>
        <dbReference type="SAM" id="MobiDB-lite"/>
    </source>
</evidence>
<comment type="catalytic activity">
    <reaction evidence="1">
        <text>Endonucleolytic cleavage to 5'-phosphomonoester.</text>
        <dbReference type="EC" id="3.1.26.4"/>
    </reaction>
</comment>
<dbReference type="InterPro" id="IPR037056">
    <property type="entry name" value="RNase_H1_N_sf"/>
</dbReference>
<evidence type="ECO:0000313" key="10">
    <source>
        <dbReference type="EMBL" id="KAK6004047.1"/>
    </source>
</evidence>
<name>A0ABR0TI79_AURPU</name>
<reference evidence="10 11" key="1">
    <citation type="submission" date="2023-11" db="EMBL/GenBank/DDBJ databases">
        <title>Draft genome sequence and annotation of the polyextremotolerant black yeast-like fungus Aureobasidium pullulans NRRL 62042.</title>
        <authorList>
            <person name="Dielentheis-Frenken M.R.E."/>
            <person name="Wibberg D."/>
            <person name="Blank L.M."/>
            <person name="Tiso T."/>
        </authorList>
    </citation>
    <scope>NUCLEOTIDE SEQUENCE [LARGE SCALE GENOMIC DNA]</scope>
    <source>
        <strain evidence="10 11">NRRL 62042</strain>
    </source>
</reference>
<dbReference type="Pfam" id="PF00075">
    <property type="entry name" value="RNase_H"/>
    <property type="match status" value="1"/>
</dbReference>
<evidence type="ECO:0000256" key="5">
    <source>
        <dbReference type="ARBA" id="ARBA00022723"/>
    </source>
</evidence>
<dbReference type="PANTHER" id="PTHR10642:SF26">
    <property type="entry name" value="RIBONUCLEASE H1"/>
    <property type="match status" value="1"/>
</dbReference>
<protein>
    <recommendedName>
        <fullName evidence="3">ribonuclease H</fullName>
        <ecNumber evidence="3">3.1.26.4</ecNumber>
    </recommendedName>
</protein>
<evidence type="ECO:0000256" key="6">
    <source>
        <dbReference type="ARBA" id="ARBA00022759"/>
    </source>
</evidence>
<dbReference type="InterPro" id="IPR012337">
    <property type="entry name" value="RNaseH-like_sf"/>
</dbReference>
<dbReference type="CDD" id="cd09280">
    <property type="entry name" value="RNase_HI_eukaryote_like"/>
    <property type="match status" value="1"/>
</dbReference>
<keyword evidence="11" id="KW-1185">Reference proteome</keyword>
<evidence type="ECO:0000256" key="2">
    <source>
        <dbReference type="ARBA" id="ARBA00005300"/>
    </source>
</evidence>
<evidence type="ECO:0000256" key="1">
    <source>
        <dbReference type="ARBA" id="ARBA00000077"/>
    </source>
</evidence>
<gene>
    <name evidence="10" type="ORF">QM012_008897</name>
</gene>
<dbReference type="SUPFAM" id="SSF55658">
    <property type="entry name" value="L9 N-domain-like"/>
    <property type="match status" value="2"/>
</dbReference>
<dbReference type="Gene3D" id="3.30.420.10">
    <property type="entry name" value="Ribonuclease H-like superfamily/Ribonuclease H"/>
    <property type="match status" value="1"/>
</dbReference>
<dbReference type="InterPro" id="IPR011320">
    <property type="entry name" value="RNase_H1_N"/>
</dbReference>
<dbReference type="Proteomes" id="UP001341245">
    <property type="component" value="Unassembled WGS sequence"/>
</dbReference>